<dbReference type="EMBL" id="JAEHOE010000098">
    <property type="protein sequence ID" value="KAG2487313.1"/>
    <property type="molecule type" value="Genomic_DNA"/>
</dbReference>
<feature type="region of interest" description="Disordered" evidence="1">
    <location>
        <begin position="33"/>
        <end position="82"/>
    </location>
</feature>
<reference evidence="2" key="1">
    <citation type="journal article" date="2020" name="bioRxiv">
        <title>Comparative genomics of Chlamydomonas.</title>
        <authorList>
            <person name="Craig R.J."/>
            <person name="Hasan A.R."/>
            <person name="Ness R.W."/>
            <person name="Keightley P.D."/>
        </authorList>
    </citation>
    <scope>NUCLEOTIDE SEQUENCE</scope>
    <source>
        <strain evidence="2">CCAP 11/70</strain>
    </source>
</reference>
<evidence type="ECO:0000256" key="1">
    <source>
        <dbReference type="SAM" id="MobiDB-lite"/>
    </source>
</evidence>
<gene>
    <name evidence="2" type="ORF">HYH03_014030</name>
</gene>
<feature type="compositionally biased region" description="Low complexity" evidence="1">
    <location>
        <begin position="33"/>
        <end position="59"/>
    </location>
</feature>
<feature type="region of interest" description="Disordered" evidence="1">
    <location>
        <begin position="1"/>
        <end position="20"/>
    </location>
</feature>
<keyword evidence="3" id="KW-1185">Reference proteome</keyword>
<evidence type="ECO:0000313" key="3">
    <source>
        <dbReference type="Proteomes" id="UP000612055"/>
    </source>
</evidence>
<comment type="caution">
    <text evidence="2">The sequence shown here is derived from an EMBL/GenBank/DDBJ whole genome shotgun (WGS) entry which is preliminary data.</text>
</comment>
<feature type="compositionally biased region" description="Low complexity" evidence="1">
    <location>
        <begin position="8"/>
        <end position="20"/>
    </location>
</feature>
<dbReference type="OrthoDB" id="538819at2759"/>
<proteinExistence type="predicted"/>
<accession>A0A835XQW1</accession>
<dbReference type="Proteomes" id="UP000612055">
    <property type="component" value="Unassembled WGS sequence"/>
</dbReference>
<name>A0A835XQW1_9CHLO</name>
<protein>
    <submittedName>
        <fullName evidence="2">Uncharacterized protein</fullName>
    </submittedName>
</protein>
<dbReference type="AlphaFoldDB" id="A0A835XQW1"/>
<sequence length="329" mass="35536">MSRSTQQLLAADAPAPEALSSLSRRPASLLATLAEASTSTTTARRGAAPTAVAGTSATARGRRADSSEESEEASEGGGDGDTFGNLKTQLVWDCVGRRLCLSARQYAETDRKLEVKLKGMLDTASGQHRVWGHLRRNFYTHVPLLQRLMTASAQRAGGGWVDEPNLDPDAFLPGGVRCLLFKDWAIGPGVSYDTARAPPLPPSASTGNTTYGGNAGLGSTLGKRVKYQLAIKKNPQVLRNGPRSDVWVQARALAEFDPKASEVALGGSVRLKAIRYGLTGSGQDLRASLGWDWTQDEQGRLRKMPYVHLSDGKLGCRLQNRRWQIMYTL</sequence>
<organism evidence="2 3">
    <name type="scientific">Edaphochlamys debaryana</name>
    <dbReference type="NCBI Taxonomy" id="47281"/>
    <lineage>
        <taxon>Eukaryota</taxon>
        <taxon>Viridiplantae</taxon>
        <taxon>Chlorophyta</taxon>
        <taxon>core chlorophytes</taxon>
        <taxon>Chlorophyceae</taxon>
        <taxon>CS clade</taxon>
        <taxon>Chlamydomonadales</taxon>
        <taxon>Chlamydomonadales incertae sedis</taxon>
        <taxon>Edaphochlamys</taxon>
    </lineage>
</organism>
<evidence type="ECO:0000313" key="2">
    <source>
        <dbReference type="EMBL" id="KAG2487313.1"/>
    </source>
</evidence>